<name>A0A1H9SGG7_9LACT</name>
<dbReference type="InterPro" id="IPR038690">
    <property type="entry name" value="NusG_2_sf"/>
</dbReference>
<sequence>MSFLRPRRLYFMLKPYLKMISKWDMIIMVFLIFISFLPLVIFTISQKDVPKDAEVYALITVDNQEYKKITLSNHQGTDTIRYENEDGDYNIIEIKDETIRVIEASCRDQVDVLKGAISKPGETLLCLPHKLAIEIKTEQPEDTEEDEIIRPS</sequence>
<evidence type="ECO:0000313" key="2">
    <source>
        <dbReference type="EMBL" id="SER84136.1"/>
    </source>
</evidence>
<organism evidence="2 3">
    <name type="scientific">Isobaculum melis</name>
    <dbReference type="NCBI Taxonomy" id="142588"/>
    <lineage>
        <taxon>Bacteria</taxon>
        <taxon>Bacillati</taxon>
        <taxon>Bacillota</taxon>
        <taxon>Bacilli</taxon>
        <taxon>Lactobacillales</taxon>
        <taxon>Carnobacteriaceae</taxon>
        <taxon>Isobaculum</taxon>
    </lineage>
</organism>
<feature type="transmembrane region" description="Helical" evidence="1">
    <location>
        <begin position="21"/>
        <end position="44"/>
    </location>
</feature>
<dbReference type="Gene3D" id="2.60.320.10">
    <property type="entry name" value="N-utilization substance G protein NusG, insert domain"/>
    <property type="match status" value="1"/>
</dbReference>
<keyword evidence="1" id="KW-0472">Membrane</keyword>
<proteinExistence type="predicted"/>
<keyword evidence="1" id="KW-0812">Transmembrane</keyword>
<dbReference type="CDD" id="cd09911">
    <property type="entry name" value="Lin0431_like"/>
    <property type="match status" value="1"/>
</dbReference>
<keyword evidence="3" id="KW-1185">Reference proteome</keyword>
<accession>A0A1H9SGG7</accession>
<evidence type="ECO:0000256" key="1">
    <source>
        <dbReference type="SAM" id="Phobius"/>
    </source>
</evidence>
<dbReference type="STRING" id="142588.SAMN04488559_107108"/>
<keyword evidence="1" id="KW-1133">Transmembrane helix</keyword>
<gene>
    <name evidence="2" type="ORF">SAMN04488559_107108</name>
</gene>
<dbReference type="AlphaFoldDB" id="A0A1H9SGG7"/>
<dbReference type="EMBL" id="FOHA01000007">
    <property type="protein sequence ID" value="SER84136.1"/>
    <property type="molecule type" value="Genomic_DNA"/>
</dbReference>
<reference evidence="2 3" key="1">
    <citation type="submission" date="2016-10" db="EMBL/GenBank/DDBJ databases">
        <authorList>
            <person name="de Groot N.N."/>
        </authorList>
    </citation>
    <scope>NUCLEOTIDE SEQUENCE [LARGE SCALE GENOMIC DNA]</scope>
    <source>
        <strain evidence="2 3">DSM 13760</strain>
    </source>
</reference>
<dbReference type="Proteomes" id="UP000198948">
    <property type="component" value="Unassembled WGS sequence"/>
</dbReference>
<dbReference type="Pfam" id="PF07009">
    <property type="entry name" value="NusG_II"/>
    <property type="match status" value="1"/>
</dbReference>
<protein>
    <submittedName>
        <fullName evidence="2">Uncharacterized protein</fullName>
    </submittedName>
</protein>
<evidence type="ECO:0000313" key="3">
    <source>
        <dbReference type="Proteomes" id="UP000198948"/>
    </source>
</evidence>